<dbReference type="GeneID" id="54561379"/>
<evidence type="ECO:0000313" key="3">
    <source>
        <dbReference type="Proteomes" id="UP000799537"/>
    </source>
</evidence>
<feature type="chain" id="PRO_5025507808" evidence="1">
    <location>
        <begin position="21"/>
        <end position="301"/>
    </location>
</feature>
<sequence>MKGTTALLPILSTLLHSTSAFVNYVTFDANSSAPTDGYQTFRANDRAANETHAVSFSYASNSNQNWTWTLKTSDVHMPNITGTNLDTAQPNGPANPHVAFTTYDFSWPQGGSLNDAVKQSSDQNNGAYAPSCMYLIWAQFPLNVSAKYDPSSSDCTSALGEACVNAIVGNMTASTRCETNDFPPYFKYRDECADSFGAIEGGGWATQAYAFGNATAPSNQTSLQSGQTWAWTLSDPYSAGNSSAFGTATERLHVVGLSSGGQNRLLCNRVADRVENAGSSAVRIQGLAVVSVIAIVAAIVM</sequence>
<keyword evidence="3" id="KW-1185">Reference proteome</keyword>
<dbReference type="AlphaFoldDB" id="A0A6A6C8N5"/>
<gene>
    <name evidence="2" type="ORF">M409DRAFT_26431</name>
</gene>
<protein>
    <submittedName>
        <fullName evidence="2">Uncharacterized protein</fullName>
    </submittedName>
</protein>
<dbReference type="RefSeq" id="XP_033664284.1">
    <property type="nucleotide sequence ID" value="XM_033808107.1"/>
</dbReference>
<evidence type="ECO:0000256" key="1">
    <source>
        <dbReference type="SAM" id="SignalP"/>
    </source>
</evidence>
<dbReference type="Proteomes" id="UP000799537">
    <property type="component" value="Unassembled WGS sequence"/>
</dbReference>
<reference evidence="2" key="1">
    <citation type="journal article" date="2020" name="Stud. Mycol.">
        <title>101 Dothideomycetes genomes: a test case for predicting lifestyles and emergence of pathogens.</title>
        <authorList>
            <person name="Haridas S."/>
            <person name="Albert R."/>
            <person name="Binder M."/>
            <person name="Bloem J."/>
            <person name="Labutti K."/>
            <person name="Salamov A."/>
            <person name="Andreopoulos B."/>
            <person name="Baker S."/>
            <person name="Barry K."/>
            <person name="Bills G."/>
            <person name="Bluhm B."/>
            <person name="Cannon C."/>
            <person name="Castanera R."/>
            <person name="Culley D."/>
            <person name="Daum C."/>
            <person name="Ezra D."/>
            <person name="Gonzalez J."/>
            <person name="Henrissat B."/>
            <person name="Kuo A."/>
            <person name="Liang C."/>
            <person name="Lipzen A."/>
            <person name="Lutzoni F."/>
            <person name="Magnuson J."/>
            <person name="Mondo S."/>
            <person name="Nolan M."/>
            <person name="Ohm R."/>
            <person name="Pangilinan J."/>
            <person name="Park H.-J."/>
            <person name="Ramirez L."/>
            <person name="Alfaro M."/>
            <person name="Sun H."/>
            <person name="Tritt A."/>
            <person name="Yoshinaga Y."/>
            <person name="Zwiers L.-H."/>
            <person name="Turgeon B."/>
            <person name="Goodwin S."/>
            <person name="Spatafora J."/>
            <person name="Crous P."/>
            <person name="Grigoriev I."/>
        </authorList>
    </citation>
    <scope>NUCLEOTIDE SEQUENCE</scope>
    <source>
        <strain evidence="2">ATCC 36951</strain>
    </source>
</reference>
<proteinExistence type="predicted"/>
<keyword evidence="1" id="KW-0732">Signal</keyword>
<name>A0A6A6C8N5_ZASCE</name>
<dbReference type="OrthoDB" id="3629846at2759"/>
<accession>A0A6A6C8N5</accession>
<dbReference type="EMBL" id="ML993609">
    <property type="protein sequence ID" value="KAF2163395.1"/>
    <property type="molecule type" value="Genomic_DNA"/>
</dbReference>
<feature type="signal peptide" evidence="1">
    <location>
        <begin position="1"/>
        <end position="20"/>
    </location>
</feature>
<evidence type="ECO:0000313" key="2">
    <source>
        <dbReference type="EMBL" id="KAF2163395.1"/>
    </source>
</evidence>
<organism evidence="2 3">
    <name type="scientific">Zasmidium cellare ATCC 36951</name>
    <dbReference type="NCBI Taxonomy" id="1080233"/>
    <lineage>
        <taxon>Eukaryota</taxon>
        <taxon>Fungi</taxon>
        <taxon>Dikarya</taxon>
        <taxon>Ascomycota</taxon>
        <taxon>Pezizomycotina</taxon>
        <taxon>Dothideomycetes</taxon>
        <taxon>Dothideomycetidae</taxon>
        <taxon>Mycosphaerellales</taxon>
        <taxon>Mycosphaerellaceae</taxon>
        <taxon>Zasmidium</taxon>
    </lineage>
</organism>